<dbReference type="Gene3D" id="1.25.40.390">
    <property type="match status" value="1"/>
</dbReference>
<dbReference type="Proteomes" id="UP001500954">
    <property type="component" value="Unassembled WGS sequence"/>
</dbReference>
<feature type="compositionally biased region" description="Polar residues" evidence="1">
    <location>
        <begin position="1"/>
        <end position="18"/>
    </location>
</feature>
<feature type="region of interest" description="Disordered" evidence="1">
    <location>
        <begin position="1"/>
        <end position="23"/>
    </location>
</feature>
<protein>
    <recommendedName>
        <fullName evidence="4">SusD/RagB family nutrient-binding outer membrane lipoprotein</fullName>
    </recommendedName>
</protein>
<dbReference type="Pfam" id="PF12741">
    <property type="entry name" value="SusD-like"/>
    <property type="match status" value="1"/>
</dbReference>
<organism evidence="2 3">
    <name type="scientific">Snuella lapsa</name>
    <dbReference type="NCBI Taxonomy" id="870481"/>
    <lineage>
        <taxon>Bacteria</taxon>
        <taxon>Pseudomonadati</taxon>
        <taxon>Bacteroidota</taxon>
        <taxon>Flavobacteriia</taxon>
        <taxon>Flavobacteriales</taxon>
        <taxon>Flavobacteriaceae</taxon>
        <taxon>Snuella</taxon>
    </lineage>
</organism>
<comment type="caution">
    <text evidence="2">The sequence shown here is derived from an EMBL/GenBank/DDBJ whole genome shotgun (WGS) entry which is preliminary data.</text>
</comment>
<name>A0ABP6XF36_9FLAO</name>
<accession>A0ABP6XF36</accession>
<gene>
    <name evidence="2" type="ORF">GCM10022395_14620</name>
</gene>
<dbReference type="EMBL" id="BAABCY010000035">
    <property type="protein sequence ID" value="GAA3565299.1"/>
    <property type="molecule type" value="Genomic_DNA"/>
</dbReference>
<dbReference type="InterPro" id="IPR011990">
    <property type="entry name" value="TPR-like_helical_dom_sf"/>
</dbReference>
<evidence type="ECO:0000256" key="1">
    <source>
        <dbReference type="SAM" id="MobiDB-lite"/>
    </source>
</evidence>
<proteinExistence type="predicted"/>
<dbReference type="SUPFAM" id="SSF48452">
    <property type="entry name" value="TPR-like"/>
    <property type="match status" value="1"/>
</dbReference>
<evidence type="ECO:0000313" key="2">
    <source>
        <dbReference type="EMBL" id="GAA3565299.1"/>
    </source>
</evidence>
<keyword evidence="3" id="KW-1185">Reference proteome</keyword>
<sequence>MGCETTNLDLLNNPSELTPESADPDLLLNNAQLRFVAAIAYNEDNEDGLNVRAAETVRMQHLFGNYSGPFAASNGSLDDAWKDLYRETLQDINVLLPIAEERDLQGHIGIAKVIKAFAFVTLVDIWGDVPYSEALQGSAVIAPNVEDGQVIYNDMLVVLDEAIAALNNASIMPADDLFYAGDASKWITAARTLKFKMYAQMRLIGNFQSEINTLISQGIIDDASEDLEFKYSTVSSATGESRHPYYALCYDSDGADDFMNNYYMYLLKDDKGFNDPRLRYYFYRQTPTAPEGDFLDCEGDAVINFCYIGDFYWGRDHGYDAGVDPDQLLRTTYGLYPVGGAYDGDDFKPVTNNVGAGGAGIFPFMLSSYVKFLMAESALTIGTTGNPRTLLEEGIRASMDKVANFQSSAITASLSNILIPDDPDTEDVNEEVTVGDRPEEYLITTDNVNNYVDYVLDAYDAATSDEERLDIIMKEYYIALWGNGIEAYNMYRRTSMPSDMSDPVIEAGSFMRSFLYPAAESATNPNIPEKPVTTKVFWDTNPDNLK</sequence>
<dbReference type="InterPro" id="IPR024302">
    <property type="entry name" value="SusD-like"/>
</dbReference>
<evidence type="ECO:0008006" key="4">
    <source>
        <dbReference type="Google" id="ProtNLM"/>
    </source>
</evidence>
<reference evidence="3" key="1">
    <citation type="journal article" date="2019" name="Int. J. Syst. Evol. Microbiol.">
        <title>The Global Catalogue of Microorganisms (GCM) 10K type strain sequencing project: providing services to taxonomists for standard genome sequencing and annotation.</title>
        <authorList>
            <consortium name="The Broad Institute Genomics Platform"/>
            <consortium name="The Broad Institute Genome Sequencing Center for Infectious Disease"/>
            <person name="Wu L."/>
            <person name="Ma J."/>
        </authorList>
    </citation>
    <scope>NUCLEOTIDE SEQUENCE [LARGE SCALE GENOMIC DNA]</scope>
    <source>
        <strain evidence="3">JCM 17111</strain>
    </source>
</reference>
<dbReference type="InterPro" id="IPR041662">
    <property type="entry name" value="SusD-like_2"/>
</dbReference>
<evidence type="ECO:0000313" key="3">
    <source>
        <dbReference type="Proteomes" id="UP001500954"/>
    </source>
</evidence>
<dbReference type="Pfam" id="PF12771">
    <property type="entry name" value="SusD-like_2"/>
    <property type="match status" value="1"/>
</dbReference>